<dbReference type="EMBL" id="GBRH01170073">
    <property type="protein sequence ID" value="JAE27823.1"/>
    <property type="molecule type" value="Transcribed_RNA"/>
</dbReference>
<organism evidence="1">
    <name type="scientific">Arundo donax</name>
    <name type="common">Giant reed</name>
    <name type="synonym">Donax arundinaceus</name>
    <dbReference type="NCBI Taxonomy" id="35708"/>
    <lineage>
        <taxon>Eukaryota</taxon>
        <taxon>Viridiplantae</taxon>
        <taxon>Streptophyta</taxon>
        <taxon>Embryophyta</taxon>
        <taxon>Tracheophyta</taxon>
        <taxon>Spermatophyta</taxon>
        <taxon>Magnoliopsida</taxon>
        <taxon>Liliopsida</taxon>
        <taxon>Poales</taxon>
        <taxon>Poaceae</taxon>
        <taxon>PACMAD clade</taxon>
        <taxon>Arundinoideae</taxon>
        <taxon>Arundineae</taxon>
        <taxon>Arundo</taxon>
    </lineage>
</organism>
<name>A0A0A9H4J4_ARUDO</name>
<accession>A0A0A9H4J4</accession>
<reference evidence="1" key="1">
    <citation type="submission" date="2014-09" db="EMBL/GenBank/DDBJ databases">
        <authorList>
            <person name="Magalhaes I.L.F."/>
            <person name="Oliveira U."/>
            <person name="Santos F.R."/>
            <person name="Vidigal T.H.D.A."/>
            <person name="Brescovit A.D."/>
            <person name="Santos A.J."/>
        </authorList>
    </citation>
    <scope>NUCLEOTIDE SEQUENCE</scope>
    <source>
        <tissue evidence="1">Shoot tissue taken approximately 20 cm above the soil surface</tissue>
    </source>
</reference>
<reference evidence="1" key="2">
    <citation type="journal article" date="2015" name="Data Brief">
        <title>Shoot transcriptome of the giant reed, Arundo donax.</title>
        <authorList>
            <person name="Barrero R.A."/>
            <person name="Guerrero F.D."/>
            <person name="Moolhuijzen P."/>
            <person name="Goolsby J.A."/>
            <person name="Tidwell J."/>
            <person name="Bellgard S.E."/>
            <person name="Bellgard M.I."/>
        </authorList>
    </citation>
    <scope>NUCLEOTIDE SEQUENCE</scope>
    <source>
        <tissue evidence="1">Shoot tissue taken approximately 20 cm above the soil surface</tissue>
    </source>
</reference>
<sequence length="56" mass="6198">MSEASRALLVRNNIRQIGELASTPAFMDRILGSYSSLRGLVNPYQLATCTEDVIVR</sequence>
<proteinExistence type="predicted"/>
<evidence type="ECO:0000313" key="1">
    <source>
        <dbReference type="EMBL" id="JAE27823.1"/>
    </source>
</evidence>
<protein>
    <submittedName>
        <fullName evidence="1">Uncharacterized protein</fullName>
    </submittedName>
</protein>
<dbReference type="AlphaFoldDB" id="A0A0A9H4J4"/>